<keyword evidence="3" id="KW-1185">Reference proteome</keyword>
<dbReference type="Gene3D" id="1.25.40.10">
    <property type="entry name" value="Tetratricopeptide repeat domain"/>
    <property type="match status" value="2"/>
</dbReference>
<dbReference type="Proteomes" id="UP000676409">
    <property type="component" value="Chromosome"/>
</dbReference>
<proteinExistence type="predicted"/>
<dbReference type="SUPFAM" id="SSF48452">
    <property type="entry name" value="TPR-like"/>
    <property type="match status" value="2"/>
</dbReference>
<evidence type="ECO:0008006" key="4">
    <source>
        <dbReference type="Google" id="ProtNLM"/>
    </source>
</evidence>
<dbReference type="PANTHER" id="PTHR45588:SF1">
    <property type="entry name" value="WW DOMAIN-CONTAINING PROTEIN"/>
    <property type="match status" value="1"/>
</dbReference>
<name>A0A975ISV4_9CAUL</name>
<gene>
    <name evidence="2" type="ORF">KCG34_13975</name>
</gene>
<dbReference type="EMBL" id="CP073078">
    <property type="protein sequence ID" value="QUD86207.1"/>
    <property type="molecule type" value="Genomic_DNA"/>
</dbReference>
<protein>
    <recommendedName>
        <fullName evidence="4">Tetratricopeptide repeat protein</fullName>
    </recommendedName>
</protein>
<evidence type="ECO:0000313" key="3">
    <source>
        <dbReference type="Proteomes" id="UP000676409"/>
    </source>
</evidence>
<evidence type="ECO:0000256" key="1">
    <source>
        <dbReference type="SAM" id="SignalP"/>
    </source>
</evidence>
<feature type="signal peptide" evidence="1">
    <location>
        <begin position="1"/>
        <end position="23"/>
    </location>
</feature>
<dbReference type="PANTHER" id="PTHR45588">
    <property type="entry name" value="TPR DOMAIN-CONTAINING PROTEIN"/>
    <property type="match status" value="1"/>
</dbReference>
<reference evidence="2" key="1">
    <citation type="submission" date="2021-04" db="EMBL/GenBank/DDBJ databases">
        <title>The complete genome sequence of Caulobacter sp. S6.</title>
        <authorList>
            <person name="Tang Y."/>
            <person name="Ouyang W."/>
            <person name="Liu Q."/>
            <person name="Huang B."/>
            <person name="Guo Z."/>
            <person name="Lei P."/>
        </authorList>
    </citation>
    <scope>NUCLEOTIDE SEQUENCE</scope>
    <source>
        <strain evidence="2">S6</strain>
    </source>
</reference>
<evidence type="ECO:0000313" key="2">
    <source>
        <dbReference type="EMBL" id="QUD86207.1"/>
    </source>
</evidence>
<dbReference type="InterPro" id="IPR011990">
    <property type="entry name" value="TPR-like_helical_dom_sf"/>
</dbReference>
<sequence>MIAKTVGRAVALALLAAPAAALAADPAAKPAGMDMPGMSMSGPMNMGLAPMPAVYAGQADKPGAPVFDNLGAHHHAISTRNARTQLFFDQGIKLMFGFNHAEAIRSFREGARLDPACAMCWWGVAMALGPNINLPMPDDAVAPAWQALMKAKALEPNASPEEREWIEALAARYSADPKADRKAMDEAFAQAMGRLWKAHPDDLDAGTFYAEAMMDTQPWDYWQADGTTPKGHGAEIVSTLESIIKQAPDHPGALHLYIHAVEASTTPERGEAAADRLFTLMPGAGHIVHMPGHIYYRVGRYADAVRVNELAAKVDEAYIASCKAQGYYPAGYYGHNIHFLWTSSEMEGRSQASLDAARRLITAVDPVSLAKDMPQADLYVFTPAASLLRFGRWQEILAEPAPPADLKLANAVWLEARGFAHANTGDLAAAQKDQQALTALAGADFSRWTQAGVPAHDMADLALAALDGEIARRSGDLPGAIRWFRLAADIEAKLPYSEPPYWHQPTSHLLGAALMEAHRPAEAEAVYRESLKTYRGDGWALYGLTQALEAQGRTADAAEARKAFEQSWKFADVKLTASRF</sequence>
<feature type="chain" id="PRO_5037906698" description="Tetratricopeptide repeat protein" evidence="1">
    <location>
        <begin position="24"/>
        <end position="580"/>
    </location>
</feature>
<keyword evidence="1" id="KW-0732">Signal</keyword>
<organism evidence="2 3">
    <name type="scientific">Phenylobacterium montanum</name>
    <dbReference type="NCBI Taxonomy" id="2823693"/>
    <lineage>
        <taxon>Bacteria</taxon>
        <taxon>Pseudomonadati</taxon>
        <taxon>Pseudomonadota</taxon>
        <taxon>Alphaproteobacteria</taxon>
        <taxon>Caulobacterales</taxon>
        <taxon>Caulobacteraceae</taxon>
        <taxon>Phenylobacterium</taxon>
    </lineage>
</organism>
<accession>A0A975ISV4</accession>
<dbReference type="AlphaFoldDB" id="A0A975ISV4"/>
<dbReference type="KEGG" id="caul:KCG34_13975"/>
<dbReference type="RefSeq" id="WP_211936259.1">
    <property type="nucleotide sequence ID" value="NZ_CP073078.1"/>
</dbReference>